<organism evidence="2 3">
    <name type="scientific">Podospora australis</name>
    <dbReference type="NCBI Taxonomy" id="1536484"/>
    <lineage>
        <taxon>Eukaryota</taxon>
        <taxon>Fungi</taxon>
        <taxon>Dikarya</taxon>
        <taxon>Ascomycota</taxon>
        <taxon>Pezizomycotina</taxon>
        <taxon>Sordariomycetes</taxon>
        <taxon>Sordariomycetidae</taxon>
        <taxon>Sordariales</taxon>
        <taxon>Podosporaceae</taxon>
        <taxon>Podospora</taxon>
    </lineage>
</organism>
<dbReference type="AlphaFoldDB" id="A0AAN6X0Z4"/>
<sequence>MHIVDDGKKTHHRGLSRSTRTGRGPASLYQDAYGGSFSTAIGLNRSGQCRNAAFGCAATVVDTELVIVKSDNAISRELQQELKEGVKIPKDVTRDPERLGARLE</sequence>
<name>A0AAN6X0Z4_9PEZI</name>
<protein>
    <submittedName>
        <fullName evidence="2">Uncharacterized protein</fullName>
    </submittedName>
</protein>
<accession>A0AAN6X0Z4</accession>
<reference evidence="2" key="1">
    <citation type="journal article" date="2023" name="Mol. Phylogenet. Evol.">
        <title>Genome-scale phylogeny and comparative genomics of the fungal order Sordariales.</title>
        <authorList>
            <person name="Hensen N."/>
            <person name="Bonometti L."/>
            <person name="Westerberg I."/>
            <person name="Brannstrom I.O."/>
            <person name="Guillou S."/>
            <person name="Cros-Aarteil S."/>
            <person name="Calhoun S."/>
            <person name="Haridas S."/>
            <person name="Kuo A."/>
            <person name="Mondo S."/>
            <person name="Pangilinan J."/>
            <person name="Riley R."/>
            <person name="LaButti K."/>
            <person name="Andreopoulos B."/>
            <person name="Lipzen A."/>
            <person name="Chen C."/>
            <person name="Yan M."/>
            <person name="Daum C."/>
            <person name="Ng V."/>
            <person name="Clum A."/>
            <person name="Steindorff A."/>
            <person name="Ohm R.A."/>
            <person name="Martin F."/>
            <person name="Silar P."/>
            <person name="Natvig D.O."/>
            <person name="Lalanne C."/>
            <person name="Gautier V."/>
            <person name="Ament-Velasquez S.L."/>
            <person name="Kruys A."/>
            <person name="Hutchinson M.I."/>
            <person name="Powell A.J."/>
            <person name="Barry K."/>
            <person name="Miller A.N."/>
            <person name="Grigoriev I.V."/>
            <person name="Debuchy R."/>
            <person name="Gladieux P."/>
            <person name="Hiltunen Thoren M."/>
            <person name="Johannesson H."/>
        </authorList>
    </citation>
    <scope>NUCLEOTIDE SEQUENCE</scope>
    <source>
        <strain evidence="2">PSN309</strain>
    </source>
</reference>
<evidence type="ECO:0000256" key="1">
    <source>
        <dbReference type="SAM" id="MobiDB-lite"/>
    </source>
</evidence>
<keyword evidence="3" id="KW-1185">Reference proteome</keyword>
<feature type="region of interest" description="Disordered" evidence="1">
    <location>
        <begin position="1"/>
        <end position="27"/>
    </location>
</feature>
<proteinExistence type="predicted"/>
<dbReference type="Proteomes" id="UP001302126">
    <property type="component" value="Unassembled WGS sequence"/>
</dbReference>
<dbReference type="EMBL" id="MU864360">
    <property type="protein sequence ID" value="KAK4191308.1"/>
    <property type="molecule type" value="Genomic_DNA"/>
</dbReference>
<evidence type="ECO:0000313" key="3">
    <source>
        <dbReference type="Proteomes" id="UP001302126"/>
    </source>
</evidence>
<evidence type="ECO:0000313" key="2">
    <source>
        <dbReference type="EMBL" id="KAK4191308.1"/>
    </source>
</evidence>
<reference evidence="2" key="2">
    <citation type="submission" date="2023-05" db="EMBL/GenBank/DDBJ databases">
        <authorList>
            <consortium name="Lawrence Berkeley National Laboratory"/>
            <person name="Steindorff A."/>
            <person name="Hensen N."/>
            <person name="Bonometti L."/>
            <person name="Westerberg I."/>
            <person name="Brannstrom I.O."/>
            <person name="Guillou S."/>
            <person name="Cros-Aarteil S."/>
            <person name="Calhoun S."/>
            <person name="Haridas S."/>
            <person name="Kuo A."/>
            <person name="Mondo S."/>
            <person name="Pangilinan J."/>
            <person name="Riley R."/>
            <person name="Labutti K."/>
            <person name="Andreopoulos B."/>
            <person name="Lipzen A."/>
            <person name="Chen C."/>
            <person name="Yanf M."/>
            <person name="Daum C."/>
            <person name="Ng V."/>
            <person name="Clum A."/>
            <person name="Ohm R."/>
            <person name="Martin F."/>
            <person name="Silar P."/>
            <person name="Natvig D."/>
            <person name="Lalanne C."/>
            <person name="Gautier V."/>
            <person name="Ament-Velasquez S.L."/>
            <person name="Kruys A."/>
            <person name="Hutchinson M.I."/>
            <person name="Powell A.J."/>
            <person name="Barry K."/>
            <person name="Miller A.N."/>
            <person name="Grigoriev I.V."/>
            <person name="Debuchy R."/>
            <person name="Gladieux P."/>
            <person name="Thoren M.H."/>
            <person name="Johannesson H."/>
        </authorList>
    </citation>
    <scope>NUCLEOTIDE SEQUENCE</scope>
    <source>
        <strain evidence="2">PSN309</strain>
    </source>
</reference>
<gene>
    <name evidence="2" type="ORF">QBC35DRAFT_448581</name>
</gene>
<comment type="caution">
    <text evidence="2">The sequence shown here is derived from an EMBL/GenBank/DDBJ whole genome shotgun (WGS) entry which is preliminary data.</text>
</comment>